<dbReference type="GO" id="GO:0019805">
    <property type="term" value="P:quinolinate biosynthetic process"/>
    <property type="evidence" value="ECO:0007669"/>
    <property type="project" value="UniProtKB-UniRule"/>
</dbReference>
<keyword evidence="4 11" id="KW-1000">Mitochondrion outer membrane</keyword>
<evidence type="ECO:0000256" key="5">
    <source>
        <dbReference type="ARBA" id="ARBA00022827"/>
    </source>
</evidence>
<evidence type="ECO:0000256" key="12">
    <source>
        <dbReference type="SAM" id="Phobius"/>
    </source>
</evidence>
<accession>A0A6A7C7G4</accession>
<dbReference type="GO" id="GO:0043420">
    <property type="term" value="P:anthranilate metabolic process"/>
    <property type="evidence" value="ECO:0007669"/>
    <property type="project" value="UniProtKB-UniRule"/>
</dbReference>
<keyword evidence="11 12" id="KW-0472">Membrane</keyword>
<comment type="subcellular location">
    <subcellularLocation>
        <location evidence="11">Mitochondrion outer membrane</location>
    </subcellularLocation>
</comment>
<feature type="domain" description="FAD-binding" evidence="13">
    <location>
        <begin position="6"/>
        <end position="381"/>
    </location>
</feature>
<dbReference type="AlphaFoldDB" id="A0A6A7C7G4"/>
<comment type="pathway">
    <text evidence="11">Cofactor biosynthesis; NAD(+) biosynthesis; quinolinate from L-kynurenine: step 1/3.</text>
</comment>
<dbReference type="GO" id="GO:0006569">
    <property type="term" value="P:L-tryptophan catabolic process"/>
    <property type="evidence" value="ECO:0007669"/>
    <property type="project" value="UniProtKB-UniRule"/>
</dbReference>
<protein>
    <recommendedName>
        <fullName evidence="11">Kynurenine 3-monooxygenase</fullName>
        <ecNumber evidence="11">1.14.13.9</ecNumber>
    </recommendedName>
    <alternativeName>
        <fullName evidence="11">Biosynthesis of nicotinic acid protein 4</fullName>
    </alternativeName>
    <alternativeName>
        <fullName evidence="11">Kynurenine 3-hydroxylase</fullName>
    </alternativeName>
</protein>
<dbReference type="OrthoDB" id="10053569at2759"/>
<keyword evidence="12" id="KW-0812">Transmembrane</keyword>
<dbReference type="Proteomes" id="UP000799421">
    <property type="component" value="Unassembled WGS sequence"/>
</dbReference>
<keyword evidence="8 11" id="KW-0503">Monooxygenase</keyword>
<evidence type="ECO:0000256" key="3">
    <source>
        <dbReference type="ARBA" id="ARBA00022642"/>
    </source>
</evidence>
<evidence type="ECO:0000256" key="11">
    <source>
        <dbReference type="HAMAP-Rule" id="MF_03018"/>
    </source>
</evidence>
<organism evidence="14 15">
    <name type="scientific">Piedraia hortae CBS 480.64</name>
    <dbReference type="NCBI Taxonomy" id="1314780"/>
    <lineage>
        <taxon>Eukaryota</taxon>
        <taxon>Fungi</taxon>
        <taxon>Dikarya</taxon>
        <taxon>Ascomycota</taxon>
        <taxon>Pezizomycotina</taxon>
        <taxon>Dothideomycetes</taxon>
        <taxon>Dothideomycetidae</taxon>
        <taxon>Capnodiales</taxon>
        <taxon>Piedraiaceae</taxon>
        <taxon>Piedraia</taxon>
    </lineage>
</organism>
<evidence type="ECO:0000259" key="13">
    <source>
        <dbReference type="Pfam" id="PF01494"/>
    </source>
</evidence>
<evidence type="ECO:0000256" key="6">
    <source>
        <dbReference type="ARBA" id="ARBA00022857"/>
    </source>
</evidence>
<keyword evidence="15" id="KW-1185">Reference proteome</keyword>
<keyword evidence="7 11" id="KW-0560">Oxidoreductase</keyword>
<evidence type="ECO:0000256" key="2">
    <source>
        <dbReference type="ARBA" id="ARBA00022630"/>
    </source>
</evidence>
<reference evidence="14" key="1">
    <citation type="journal article" date="2020" name="Stud. Mycol.">
        <title>101 Dothideomycetes genomes: a test case for predicting lifestyles and emergence of pathogens.</title>
        <authorList>
            <person name="Haridas S."/>
            <person name="Albert R."/>
            <person name="Binder M."/>
            <person name="Bloem J."/>
            <person name="Labutti K."/>
            <person name="Salamov A."/>
            <person name="Andreopoulos B."/>
            <person name="Baker S."/>
            <person name="Barry K."/>
            <person name="Bills G."/>
            <person name="Bluhm B."/>
            <person name="Cannon C."/>
            <person name="Castanera R."/>
            <person name="Culley D."/>
            <person name="Daum C."/>
            <person name="Ezra D."/>
            <person name="Gonzalez J."/>
            <person name="Henrissat B."/>
            <person name="Kuo A."/>
            <person name="Liang C."/>
            <person name="Lipzen A."/>
            <person name="Lutzoni F."/>
            <person name="Magnuson J."/>
            <person name="Mondo S."/>
            <person name="Nolan M."/>
            <person name="Ohm R."/>
            <person name="Pangilinan J."/>
            <person name="Park H.-J."/>
            <person name="Ramirez L."/>
            <person name="Alfaro M."/>
            <person name="Sun H."/>
            <person name="Tritt A."/>
            <person name="Yoshinaga Y."/>
            <person name="Zwiers L.-H."/>
            <person name="Turgeon B."/>
            <person name="Goodwin S."/>
            <person name="Spatafora J."/>
            <person name="Crous P."/>
            <person name="Grigoriev I."/>
        </authorList>
    </citation>
    <scope>NUCLEOTIDE SEQUENCE</scope>
    <source>
        <strain evidence="14">CBS 480.64</strain>
    </source>
</reference>
<keyword evidence="12" id="KW-1133">Transmembrane helix</keyword>
<name>A0A6A7C7G4_9PEZI</name>
<keyword evidence="5 11" id="KW-0274">FAD</keyword>
<dbReference type="FunFam" id="3.50.50.60:FF:000129">
    <property type="entry name" value="Kynurenine 3-monooxygenase"/>
    <property type="match status" value="1"/>
</dbReference>
<comment type="function">
    <text evidence="11">Catalyzes the hydroxylation of L-kynurenine (L-Kyn) to form 3-hydroxy-L-kynurenine (L-3OHKyn). Required for synthesis of quinolinic acid.</text>
</comment>
<gene>
    <name evidence="11" type="primary">BNA4</name>
    <name evidence="14" type="ORF">K470DRAFT_255027</name>
</gene>
<keyword evidence="9 11" id="KW-0496">Mitochondrion</keyword>
<dbReference type="PANTHER" id="PTHR46028:SF2">
    <property type="entry name" value="KYNURENINE 3-MONOOXYGENASE"/>
    <property type="match status" value="1"/>
</dbReference>
<dbReference type="Pfam" id="PF01494">
    <property type="entry name" value="FAD_binding_3"/>
    <property type="match status" value="1"/>
</dbReference>
<evidence type="ECO:0000313" key="15">
    <source>
        <dbReference type="Proteomes" id="UP000799421"/>
    </source>
</evidence>
<evidence type="ECO:0000256" key="10">
    <source>
        <dbReference type="ARBA" id="ARBA00047818"/>
    </source>
</evidence>
<evidence type="ECO:0000256" key="4">
    <source>
        <dbReference type="ARBA" id="ARBA00022787"/>
    </source>
</evidence>
<comment type="cofactor">
    <cofactor evidence="1 11">
        <name>FAD</name>
        <dbReference type="ChEBI" id="CHEBI:57692"/>
    </cofactor>
</comment>
<dbReference type="InterPro" id="IPR036188">
    <property type="entry name" value="FAD/NAD-bd_sf"/>
</dbReference>
<feature type="transmembrane region" description="Helical" evidence="12">
    <location>
        <begin position="446"/>
        <end position="466"/>
    </location>
</feature>
<dbReference type="SUPFAM" id="SSF51905">
    <property type="entry name" value="FAD/NAD(P)-binding domain"/>
    <property type="match status" value="1"/>
</dbReference>
<keyword evidence="6 11" id="KW-0521">NADP</keyword>
<dbReference type="GO" id="GO:0005741">
    <property type="term" value="C:mitochondrial outer membrane"/>
    <property type="evidence" value="ECO:0007669"/>
    <property type="project" value="UniProtKB-SubCell"/>
</dbReference>
<dbReference type="EC" id="1.14.13.9" evidence="11"/>
<keyword evidence="3 11" id="KW-0662">Pyridine nucleotide biosynthesis</keyword>
<comment type="similarity">
    <text evidence="11">Belongs to the aromatic-ring hydroxylase family. KMO subfamily.</text>
</comment>
<dbReference type="HAMAP" id="MF_01971">
    <property type="entry name" value="Kynurenine_monooxygenase"/>
    <property type="match status" value="1"/>
</dbReference>
<evidence type="ECO:0000256" key="8">
    <source>
        <dbReference type="ARBA" id="ARBA00023033"/>
    </source>
</evidence>
<evidence type="ECO:0000256" key="9">
    <source>
        <dbReference type="ARBA" id="ARBA00023128"/>
    </source>
</evidence>
<proteinExistence type="inferred from homology"/>
<dbReference type="Gene3D" id="3.50.50.60">
    <property type="entry name" value="FAD/NAD(P)-binding domain"/>
    <property type="match status" value="1"/>
</dbReference>
<evidence type="ECO:0000256" key="7">
    <source>
        <dbReference type="ARBA" id="ARBA00023002"/>
    </source>
</evidence>
<evidence type="ECO:0000256" key="1">
    <source>
        <dbReference type="ARBA" id="ARBA00001974"/>
    </source>
</evidence>
<dbReference type="InterPro" id="IPR027545">
    <property type="entry name" value="Kynurenine_monooxygenase"/>
</dbReference>
<dbReference type="PRINTS" id="PR00420">
    <property type="entry name" value="RNGMNOXGNASE"/>
</dbReference>
<dbReference type="UniPathway" id="UPA00253">
    <property type="reaction ID" value="UER00328"/>
</dbReference>
<sequence length="481" mass="54476">MAEQRTKCLIIGAGPVGSLAALYAADRGWDVQVYELRGDLRLPSTTPLNFTRSINLALSERGISAMRNCGDADLLQQVLDDTIPMYGRMIHDINTYGELIEYAQQYDIHGRFIRAVDRARLNKLLLDSVEKTPHVQLNFNHKLQRVDFKTRKATLCPTTPSPAGVGPPALEVNFDILLGCDGAYSRVRSQMMKFTEINFSQAYIDMHWCEFTIPPSTIKTPTSNDGFATSPNYLHIWPSEKNLFIAIPSVDRSFTCTLFASRETFTYLKRKPERILNFFESNFPGAAALIGENELQDQFERNPHLPLLSIKCAPHHHPAGVILGDAAHAMVPFYGQGMNAGLEDVKVLFSYFDKHPDTEEGRGRALGEYSQYRVPDAHAINDLALANYWEMHAGVKSPVYRVRKWVEEFLAERVPSSGFETQYARVSFRVERYSVVRRVVERQGRIMLWGLVGLVPVVVVGFWLGIRGWGRMGWGRMGWVR</sequence>
<evidence type="ECO:0000313" key="14">
    <source>
        <dbReference type="EMBL" id="KAF2863343.1"/>
    </source>
</evidence>
<dbReference type="GO" id="GO:0034354">
    <property type="term" value="P:'de novo' NAD+ biosynthetic process from L-tryptophan"/>
    <property type="evidence" value="ECO:0007669"/>
    <property type="project" value="UniProtKB-UniRule"/>
</dbReference>
<keyword evidence="2 11" id="KW-0285">Flavoprotein</keyword>
<dbReference type="PANTHER" id="PTHR46028">
    <property type="entry name" value="KYNURENINE 3-MONOOXYGENASE"/>
    <property type="match status" value="1"/>
</dbReference>
<dbReference type="EMBL" id="MU005961">
    <property type="protein sequence ID" value="KAF2863343.1"/>
    <property type="molecule type" value="Genomic_DNA"/>
</dbReference>
<dbReference type="GO" id="GO:0070189">
    <property type="term" value="P:kynurenine metabolic process"/>
    <property type="evidence" value="ECO:0007669"/>
    <property type="project" value="TreeGrafter"/>
</dbReference>
<comment type="catalytic activity">
    <reaction evidence="10 11">
        <text>L-kynurenine + NADPH + O2 + H(+) = 3-hydroxy-L-kynurenine + NADP(+) + H2O</text>
        <dbReference type="Rhea" id="RHEA:20545"/>
        <dbReference type="ChEBI" id="CHEBI:15377"/>
        <dbReference type="ChEBI" id="CHEBI:15378"/>
        <dbReference type="ChEBI" id="CHEBI:15379"/>
        <dbReference type="ChEBI" id="CHEBI:57783"/>
        <dbReference type="ChEBI" id="CHEBI:57959"/>
        <dbReference type="ChEBI" id="CHEBI:58125"/>
        <dbReference type="ChEBI" id="CHEBI:58349"/>
        <dbReference type="EC" id="1.14.13.9"/>
    </reaction>
</comment>
<dbReference type="GO" id="GO:0071949">
    <property type="term" value="F:FAD binding"/>
    <property type="evidence" value="ECO:0007669"/>
    <property type="project" value="InterPro"/>
</dbReference>
<dbReference type="GO" id="GO:0004502">
    <property type="term" value="F:kynurenine 3-monooxygenase activity"/>
    <property type="evidence" value="ECO:0007669"/>
    <property type="project" value="UniProtKB-UniRule"/>
</dbReference>
<dbReference type="InterPro" id="IPR002938">
    <property type="entry name" value="FAD-bd"/>
</dbReference>